<evidence type="ECO:0000256" key="3">
    <source>
        <dbReference type="ARBA" id="ARBA00022691"/>
    </source>
</evidence>
<evidence type="ECO:0000313" key="6">
    <source>
        <dbReference type="Proteomes" id="UP000436822"/>
    </source>
</evidence>
<keyword evidence="2 5" id="KW-0808">Transferase</keyword>
<keyword evidence="3" id="KW-0949">S-adenosyl-L-methionine</keyword>
<evidence type="ECO:0000313" key="5">
    <source>
        <dbReference type="EMBL" id="GFE66561.1"/>
    </source>
</evidence>
<dbReference type="EMBL" id="BLJE01000005">
    <property type="protein sequence ID" value="GFE66561.1"/>
    <property type="molecule type" value="Genomic_DNA"/>
</dbReference>
<sequence>MPQAHEDAAGFWEGHYAKLTTPSGGRPSAILVRFTEGLVPARALDLGCARGDDAIWLAKQGWAATGVDVAQSAIYAAQRAAKTAGVSERAPFARHDLNVSIPDGAFDLVSAMFLHSPGKFDRAAALQRAASVVAPGGMLLIAAHGSRAPWSWTDADTIYPTADEELAHLDLNQSEWNEVFIGPIERVANGPGGQTATVIDTVIALEKLQ</sequence>
<evidence type="ECO:0000256" key="1">
    <source>
        <dbReference type="ARBA" id="ARBA00022603"/>
    </source>
</evidence>
<gene>
    <name evidence="5" type="ORF">KIN_36350</name>
</gene>
<proteinExistence type="predicted"/>
<dbReference type="AlphaFoldDB" id="A0A6N6JJQ4"/>
<comment type="caution">
    <text evidence="5">The sequence shown here is derived from an EMBL/GenBank/DDBJ whole genome shotgun (WGS) entry which is preliminary data.</text>
</comment>
<dbReference type="SUPFAM" id="SSF53335">
    <property type="entry name" value="S-adenosyl-L-methionine-dependent methyltransferases"/>
    <property type="match status" value="1"/>
</dbReference>
<dbReference type="Gene3D" id="3.40.50.150">
    <property type="entry name" value="Vaccinia Virus protein VP39"/>
    <property type="match status" value="1"/>
</dbReference>
<reference evidence="5 6" key="1">
    <citation type="submission" date="2019-12" db="EMBL/GenBank/DDBJ databases">
        <title>Litoreibacter badius sp. nov., a novel bacteriochlorophyll a-containing bacterium in the genus Litoreibacter.</title>
        <authorList>
            <person name="Kanamuro M."/>
            <person name="Takabe Y."/>
            <person name="Mori K."/>
            <person name="Takaichi S."/>
            <person name="Hanada S."/>
        </authorList>
    </citation>
    <scope>NUCLEOTIDE SEQUENCE [LARGE SCALE GENOMIC DNA]</scope>
    <source>
        <strain evidence="5 6">K6</strain>
    </source>
</reference>
<dbReference type="Pfam" id="PF13649">
    <property type="entry name" value="Methyltransf_25"/>
    <property type="match status" value="1"/>
</dbReference>
<keyword evidence="1 5" id="KW-0489">Methyltransferase</keyword>
<keyword evidence="6" id="KW-1185">Reference proteome</keyword>
<organism evidence="5 6">
    <name type="scientific">Litoreibacter roseus</name>
    <dbReference type="NCBI Taxonomy" id="2601869"/>
    <lineage>
        <taxon>Bacteria</taxon>
        <taxon>Pseudomonadati</taxon>
        <taxon>Pseudomonadota</taxon>
        <taxon>Alphaproteobacteria</taxon>
        <taxon>Rhodobacterales</taxon>
        <taxon>Roseobacteraceae</taxon>
        <taxon>Litoreibacter</taxon>
    </lineage>
</organism>
<dbReference type="PANTHER" id="PTHR43464:SF19">
    <property type="entry name" value="UBIQUINONE BIOSYNTHESIS O-METHYLTRANSFERASE, MITOCHONDRIAL"/>
    <property type="match status" value="1"/>
</dbReference>
<dbReference type="GO" id="GO:0032259">
    <property type="term" value="P:methylation"/>
    <property type="evidence" value="ECO:0007669"/>
    <property type="project" value="UniProtKB-KW"/>
</dbReference>
<dbReference type="RefSeq" id="WP_159809718.1">
    <property type="nucleotide sequence ID" value="NZ_BLJE01000005.1"/>
</dbReference>
<dbReference type="InterPro" id="IPR041698">
    <property type="entry name" value="Methyltransf_25"/>
</dbReference>
<dbReference type="Proteomes" id="UP000436822">
    <property type="component" value="Unassembled WGS sequence"/>
</dbReference>
<evidence type="ECO:0000259" key="4">
    <source>
        <dbReference type="Pfam" id="PF13649"/>
    </source>
</evidence>
<feature type="domain" description="Methyltransferase" evidence="4">
    <location>
        <begin position="44"/>
        <end position="137"/>
    </location>
</feature>
<accession>A0A6N6JJQ4</accession>
<protein>
    <submittedName>
        <fullName evidence="5">Methyltransferase</fullName>
    </submittedName>
</protein>
<name>A0A6N6JJQ4_9RHOB</name>
<dbReference type="InterPro" id="IPR029063">
    <property type="entry name" value="SAM-dependent_MTases_sf"/>
</dbReference>
<dbReference type="PANTHER" id="PTHR43464">
    <property type="entry name" value="METHYLTRANSFERASE"/>
    <property type="match status" value="1"/>
</dbReference>
<evidence type="ECO:0000256" key="2">
    <source>
        <dbReference type="ARBA" id="ARBA00022679"/>
    </source>
</evidence>
<dbReference type="GO" id="GO:0008168">
    <property type="term" value="F:methyltransferase activity"/>
    <property type="evidence" value="ECO:0007669"/>
    <property type="project" value="UniProtKB-KW"/>
</dbReference>
<dbReference type="CDD" id="cd02440">
    <property type="entry name" value="AdoMet_MTases"/>
    <property type="match status" value="1"/>
</dbReference>
<dbReference type="OrthoDB" id="9765084at2"/>